<protein>
    <recommendedName>
        <fullName evidence="4">DUF3108 domain-containing protein</fullName>
    </recommendedName>
</protein>
<keyword evidence="3" id="KW-1185">Reference proteome</keyword>
<evidence type="ECO:0000313" key="3">
    <source>
        <dbReference type="Proteomes" id="UP000018857"/>
    </source>
</evidence>
<evidence type="ECO:0000313" key="2">
    <source>
        <dbReference type="EMBL" id="ETI57796.1"/>
    </source>
</evidence>
<dbReference type="EMBL" id="AYOZ01000062">
    <property type="protein sequence ID" value="ETI57796.1"/>
    <property type="molecule type" value="Genomic_DNA"/>
</dbReference>
<sequence length="238" mass="26608">MQILNRIRWTILASMVLLLNTYSMADTPFTQIEGSAYSMKTGALLYKETHTPLEDAHYQVDYSEPNGAMFAHKKLDFSSSTLAPSFTQVNDRNGESIEVKHEKGDLTTTYQENSAAKEETGSVKLAAGMVVDAGFDEFIKQYWDALSAGKKMDVEYLVPSKQTTFTFRFSQAACVKGTQTGAVCFSLSPVSWVVKLAVDPIIVAYQPKSKRLLRFTGRANICDAQGKYENVDIQYRYL</sequence>
<dbReference type="eggNOG" id="ENOG50330GY">
    <property type="taxonomic scope" value="Bacteria"/>
</dbReference>
<comment type="caution">
    <text evidence="2">The sequence shown here is derived from an EMBL/GenBank/DDBJ whole genome shotgun (WGS) entry which is preliminary data.</text>
</comment>
<proteinExistence type="predicted"/>
<dbReference type="AlphaFoldDB" id="W1RN63"/>
<feature type="signal peptide" evidence="1">
    <location>
        <begin position="1"/>
        <end position="25"/>
    </location>
</feature>
<evidence type="ECO:0000256" key="1">
    <source>
        <dbReference type="SAM" id="SignalP"/>
    </source>
</evidence>
<dbReference type="PATRIC" id="fig|1208321.3.peg.3610"/>
<dbReference type="STRING" id="1208321.D104_18210"/>
<feature type="chain" id="PRO_5004809436" description="DUF3108 domain-containing protein" evidence="1">
    <location>
        <begin position="26"/>
        <end position="238"/>
    </location>
</feature>
<evidence type="ECO:0008006" key="4">
    <source>
        <dbReference type="Google" id="ProtNLM"/>
    </source>
</evidence>
<accession>W1RN63</accession>
<name>W1RN63_9GAMM</name>
<dbReference type="OrthoDB" id="1491713at2"/>
<gene>
    <name evidence="2" type="ORF">D104_18210</name>
</gene>
<keyword evidence="1" id="KW-0732">Signal</keyword>
<dbReference type="Proteomes" id="UP000018857">
    <property type="component" value="Unassembled WGS sequence"/>
</dbReference>
<reference evidence="2 3" key="1">
    <citation type="journal article" date="2014" name="Genome Announc.">
        <title>Draft Genome Sequence of Marinomonas sp. Strain D104, a Polycyclic Aromatic Hydrocarbon-Degrading Bacterium from the Deep-Sea Sediment of the Arctic Ocean.</title>
        <authorList>
            <person name="Dong C."/>
            <person name="Bai X."/>
            <person name="Lai Q."/>
            <person name="Xie Y."/>
            <person name="Chen X."/>
            <person name="Shao Z."/>
        </authorList>
    </citation>
    <scope>NUCLEOTIDE SEQUENCE [LARGE SCALE GENOMIC DNA]</scope>
    <source>
        <strain evidence="2 3">D104</strain>
    </source>
</reference>
<organism evidence="2 3">
    <name type="scientific">Marinomonas profundimaris</name>
    <dbReference type="NCBI Taxonomy" id="1208321"/>
    <lineage>
        <taxon>Bacteria</taxon>
        <taxon>Pseudomonadati</taxon>
        <taxon>Pseudomonadota</taxon>
        <taxon>Gammaproteobacteria</taxon>
        <taxon>Oceanospirillales</taxon>
        <taxon>Oceanospirillaceae</taxon>
        <taxon>Marinomonas</taxon>
    </lineage>
</organism>
<dbReference type="RefSeq" id="WP_024025658.1">
    <property type="nucleotide sequence ID" value="NZ_AYOZ01000062.1"/>
</dbReference>